<dbReference type="AlphaFoldDB" id="A0A523W495"/>
<evidence type="ECO:0000256" key="3">
    <source>
        <dbReference type="ARBA" id="ARBA00012865"/>
    </source>
</evidence>
<dbReference type="Proteomes" id="UP000319130">
    <property type="component" value="Unassembled WGS sequence"/>
</dbReference>
<dbReference type="GO" id="GO:0071555">
    <property type="term" value="P:cell wall organization"/>
    <property type="evidence" value="ECO:0007669"/>
    <property type="project" value="TreeGrafter"/>
</dbReference>
<organism evidence="8 9">
    <name type="scientific">Aerophobetes bacterium</name>
    <dbReference type="NCBI Taxonomy" id="2030807"/>
    <lineage>
        <taxon>Bacteria</taxon>
        <taxon>Candidatus Aerophobota</taxon>
    </lineage>
</organism>
<dbReference type="EMBL" id="SOIZ01000237">
    <property type="protein sequence ID" value="TET61639.1"/>
    <property type="molecule type" value="Genomic_DNA"/>
</dbReference>
<keyword evidence="7" id="KW-0472">Membrane</keyword>
<evidence type="ECO:0000313" key="9">
    <source>
        <dbReference type="Proteomes" id="UP000319130"/>
    </source>
</evidence>
<dbReference type="PANTHER" id="PTHR30627:SF6">
    <property type="entry name" value="BETA-LACTAMASE YBXI-RELATED"/>
    <property type="match status" value="1"/>
</dbReference>
<evidence type="ECO:0000256" key="2">
    <source>
        <dbReference type="ARBA" id="ARBA00007898"/>
    </source>
</evidence>
<dbReference type="GO" id="GO:0008800">
    <property type="term" value="F:beta-lactamase activity"/>
    <property type="evidence" value="ECO:0007669"/>
    <property type="project" value="UniProtKB-EC"/>
</dbReference>
<dbReference type="PANTHER" id="PTHR30627">
    <property type="entry name" value="PEPTIDOGLYCAN D,D-TRANSPEPTIDASE"/>
    <property type="match status" value="1"/>
</dbReference>
<keyword evidence="6" id="KW-0046">Antibiotic resistance</keyword>
<keyword evidence="7" id="KW-1133">Transmembrane helix</keyword>
<dbReference type="EC" id="3.5.2.6" evidence="3"/>
<dbReference type="Gene3D" id="3.90.1310.10">
    <property type="entry name" value="Penicillin-binding protein 2a (Domain 2)"/>
    <property type="match status" value="1"/>
</dbReference>
<gene>
    <name evidence="8" type="ORF">E3J48_05425</name>
</gene>
<reference evidence="8 9" key="1">
    <citation type="submission" date="2019-03" db="EMBL/GenBank/DDBJ databases">
        <title>Metabolic potential of uncultured bacteria and archaea associated with petroleum seepage in deep-sea sediments.</title>
        <authorList>
            <person name="Dong X."/>
            <person name="Hubert C."/>
        </authorList>
    </citation>
    <scope>NUCLEOTIDE SEQUENCE [LARGE SCALE GENOMIC DNA]</scope>
    <source>
        <strain evidence="8">E29_bin52</strain>
    </source>
</reference>
<dbReference type="GO" id="GO:0005886">
    <property type="term" value="C:plasma membrane"/>
    <property type="evidence" value="ECO:0007669"/>
    <property type="project" value="TreeGrafter"/>
</dbReference>
<comment type="similarity">
    <text evidence="2">Belongs to the class-D beta-lactamase family.</text>
</comment>
<name>A0A523W495_UNCAE</name>
<keyword evidence="7" id="KW-0812">Transmembrane</keyword>
<proteinExistence type="inferred from homology"/>
<comment type="caution">
    <text evidence="8">The sequence shown here is derived from an EMBL/GenBank/DDBJ whole genome shotgun (WGS) entry which is preliminary data.</text>
</comment>
<dbReference type="GO" id="GO:0046677">
    <property type="term" value="P:response to antibiotic"/>
    <property type="evidence" value="ECO:0007669"/>
    <property type="project" value="UniProtKB-KW"/>
</dbReference>
<comment type="catalytic activity">
    <reaction evidence="1">
        <text>a beta-lactam + H2O = a substituted beta-amino acid</text>
        <dbReference type="Rhea" id="RHEA:20401"/>
        <dbReference type="ChEBI" id="CHEBI:15377"/>
        <dbReference type="ChEBI" id="CHEBI:35627"/>
        <dbReference type="ChEBI" id="CHEBI:140347"/>
        <dbReference type="EC" id="3.5.2.6"/>
    </reaction>
</comment>
<sequence>MLSKGHVSQEEEKREGEKLERRVSLVAIVMVICLAILLVRVAWLQLVEGERYFLLSKNSRLRLLPLSPTRGIILDRKGKKLA</sequence>
<evidence type="ECO:0000256" key="4">
    <source>
        <dbReference type="ARBA" id="ARBA00022729"/>
    </source>
</evidence>
<evidence type="ECO:0000256" key="1">
    <source>
        <dbReference type="ARBA" id="ARBA00001526"/>
    </source>
</evidence>
<evidence type="ECO:0000256" key="6">
    <source>
        <dbReference type="ARBA" id="ARBA00023251"/>
    </source>
</evidence>
<dbReference type="InterPro" id="IPR050515">
    <property type="entry name" value="Beta-lactam/transpept"/>
</dbReference>
<feature type="non-terminal residue" evidence="8">
    <location>
        <position position="82"/>
    </location>
</feature>
<evidence type="ECO:0000256" key="7">
    <source>
        <dbReference type="SAM" id="Phobius"/>
    </source>
</evidence>
<keyword evidence="4" id="KW-0732">Signal</keyword>
<dbReference type="GO" id="GO:0008658">
    <property type="term" value="F:penicillin binding"/>
    <property type="evidence" value="ECO:0007669"/>
    <property type="project" value="TreeGrafter"/>
</dbReference>
<accession>A0A523W495</accession>
<evidence type="ECO:0000256" key="5">
    <source>
        <dbReference type="ARBA" id="ARBA00022801"/>
    </source>
</evidence>
<protein>
    <recommendedName>
        <fullName evidence="3">beta-lactamase</fullName>
        <ecNumber evidence="3">3.5.2.6</ecNumber>
    </recommendedName>
</protein>
<feature type="transmembrane region" description="Helical" evidence="7">
    <location>
        <begin position="23"/>
        <end position="43"/>
    </location>
</feature>
<evidence type="ECO:0000313" key="8">
    <source>
        <dbReference type="EMBL" id="TET61639.1"/>
    </source>
</evidence>
<keyword evidence="5" id="KW-0378">Hydrolase</keyword>